<feature type="domain" description="Peptidase M20 dimerisation" evidence="4">
    <location>
        <begin position="181"/>
        <end position="282"/>
    </location>
</feature>
<keyword evidence="5" id="KW-0645">Protease</keyword>
<organism evidence="5 6">
    <name type="scientific">Embleya hyalina</name>
    <dbReference type="NCBI Taxonomy" id="516124"/>
    <lineage>
        <taxon>Bacteria</taxon>
        <taxon>Bacillati</taxon>
        <taxon>Actinomycetota</taxon>
        <taxon>Actinomycetes</taxon>
        <taxon>Kitasatosporales</taxon>
        <taxon>Streptomycetaceae</taxon>
        <taxon>Embleya</taxon>
    </lineage>
</organism>
<dbReference type="PANTHER" id="PTHR43808:SF9">
    <property type="entry name" value="BLL0789 PROTEIN"/>
    <property type="match status" value="1"/>
</dbReference>
<keyword evidence="1" id="KW-0479">Metal-binding</keyword>
<dbReference type="Gene3D" id="3.40.630.10">
    <property type="entry name" value="Zn peptidases"/>
    <property type="match status" value="1"/>
</dbReference>
<dbReference type="EMBL" id="BIFH01000038">
    <property type="protein sequence ID" value="GCE00254.1"/>
    <property type="molecule type" value="Genomic_DNA"/>
</dbReference>
<dbReference type="SUPFAM" id="SSF55031">
    <property type="entry name" value="Bacterial exopeptidase dimerisation domain"/>
    <property type="match status" value="1"/>
</dbReference>
<dbReference type="Proteomes" id="UP000286931">
    <property type="component" value="Unassembled WGS sequence"/>
</dbReference>
<dbReference type="Pfam" id="PF07687">
    <property type="entry name" value="M20_dimer"/>
    <property type="match status" value="1"/>
</dbReference>
<dbReference type="PIRSF" id="PIRSF037238">
    <property type="entry name" value="Carboxypeptidase_G2"/>
    <property type="match status" value="1"/>
</dbReference>
<keyword evidence="2" id="KW-0378">Hydrolase</keyword>
<accession>A0A401Z077</accession>
<comment type="caution">
    <text evidence="5">The sequence shown here is derived from an EMBL/GenBank/DDBJ whole genome shotgun (WGS) entry which is preliminary data.</text>
</comment>
<feature type="active site" description="Proton acceptor" evidence="3">
    <location>
        <position position="146"/>
    </location>
</feature>
<keyword evidence="5" id="KW-0121">Carboxypeptidase</keyword>
<dbReference type="InterPro" id="IPR050072">
    <property type="entry name" value="Peptidase_M20A"/>
</dbReference>
<dbReference type="Gene3D" id="3.30.70.360">
    <property type="match status" value="1"/>
</dbReference>
<protein>
    <submittedName>
        <fullName evidence="5">Glutamate carboxypeptidase</fullName>
    </submittedName>
</protein>
<dbReference type="InterPro" id="IPR011650">
    <property type="entry name" value="Peptidase_M20_dimer"/>
</dbReference>
<reference evidence="5 6" key="1">
    <citation type="submission" date="2018-12" db="EMBL/GenBank/DDBJ databases">
        <title>Draft genome sequence of Embleya hyalina NBRC 13850T.</title>
        <authorList>
            <person name="Komaki H."/>
            <person name="Hosoyama A."/>
            <person name="Kimura A."/>
            <person name="Ichikawa N."/>
            <person name="Tamura T."/>
        </authorList>
    </citation>
    <scope>NUCLEOTIDE SEQUENCE [LARGE SCALE GENOMIC DNA]</scope>
    <source>
        <strain evidence="5 6">NBRC 13850</strain>
    </source>
</reference>
<evidence type="ECO:0000259" key="4">
    <source>
        <dbReference type="Pfam" id="PF07687"/>
    </source>
</evidence>
<gene>
    <name evidence="5" type="ORF">EHYA_07979</name>
</gene>
<keyword evidence="6" id="KW-1185">Reference proteome</keyword>
<evidence type="ECO:0000313" key="6">
    <source>
        <dbReference type="Proteomes" id="UP000286931"/>
    </source>
</evidence>
<dbReference type="InterPro" id="IPR002933">
    <property type="entry name" value="Peptidase_M20"/>
</dbReference>
<dbReference type="Pfam" id="PF01546">
    <property type="entry name" value="Peptidase_M20"/>
    <property type="match status" value="1"/>
</dbReference>
<dbReference type="CDD" id="cd03885">
    <property type="entry name" value="M20_CPDG2"/>
    <property type="match status" value="1"/>
</dbReference>
<dbReference type="InterPro" id="IPR017150">
    <property type="entry name" value="Pept_M20_glutamate_carboxypep"/>
</dbReference>
<feature type="active site" evidence="3">
    <location>
        <position position="90"/>
    </location>
</feature>
<sequence>MTGPTTDRTPGPISAVSAFDTDAMLADLAELVTCESFSADLAAVARSAEVVAAQGARLLGAQPRRIVLEGVTHLQWTFGTPRVLLVGHHDTVWPMGSLTTHPWSVRDGIARGPGCFDMKAGLVQIFHALASLDSLDGIGVLITGDEEVGSTSSRGLIEDAARGCAATFVLEASADGGALKTARKGGSQYELVVHGKAAHAGLEPEKGINAAIEAAHLVLALDGLADVVDEGATGDWRTTVTPTVVRAGAVSNTVPPHAAVTVDVRVPTRKAQDRVDELIRALPTTVPGARVEVSGGANRPPLEDASSRALFDLAGLTAAHLGLPPLRSAAVGGASDGNFTAGVGCPTLDGLGAVGGGAHADHEHVIVAELAPRTALLAGLIDAVRR</sequence>
<dbReference type="InterPro" id="IPR036264">
    <property type="entry name" value="Bact_exopeptidase_dim_dom"/>
</dbReference>
<dbReference type="SUPFAM" id="SSF53187">
    <property type="entry name" value="Zn-dependent exopeptidases"/>
    <property type="match status" value="1"/>
</dbReference>
<dbReference type="AlphaFoldDB" id="A0A401Z077"/>
<name>A0A401Z077_9ACTN</name>
<proteinExistence type="predicted"/>
<dbReference type="GO" id="GO:0004180">
    <property type="term" value="F:carboxypeptidase activity"/>
    <property type="evidence" value="ECO:0007669"/>
    <property type="project" value="UniProtKB-KW"/>
</dbReference>
<evidence type="ECO:0000256" key="3">
    <source>
        <dbReference type="PIRSR" id="PIRSR037238-1"/>
    </source>
</evidence>
<dbReference type="PANTHER" id="PTHR43808">
    <property type="entry name" value="ACETYLORNITHINE DEACETYLASE"/>
    <property type="match status" value="1"/>
</dbReference>
<evidence type="ECO:0000256" key="1">
    <source>
        <dbReference type="ARBA" id="ARBA00022723"/>
    </source>
</evidence>
<evidence type="ECO:0000256" key="2">
    <source>
        <dbReference type="ARBA" id="ARBA00022801"/>
    </source>
</evidence>
<evidence type="ECO:0000313" key="5">
    <source>
        <dbReference type="EMBL" id="GCE00254.1"/>
    </source>
</evidence>
<dbReference type="GO" id="GO:0046872">
    <property type="term" value="F:metal ion binding"/>
    <property type="evidence" value="ECO:0007669"/>
    <property type="project" value="UniProtKB-KW"/>
</dbReference>